<dbReference type="GO" id="GO:0046872">
    <property type="term" value="F:metal ion binding"/>
    <property type="evidence" value="ECO:0007669"/>
    <property type="project" value="UniProtKB-KW"/>
</dbReference>
<evidence type="ECO:0000313" key="18">
    <source>
        <dbReference type="EMBL" id="AHE98921.1"/>
    </source>
</evidence>
<dbReference type="NCBIfam" id="TIGR02701">
    <property type="entry name" value="shell_carb_anhy"/>
    <property type="match status" value="1"/>
</dbReference>
<evidence type="ECO:0000256" key="3">
    <source>
        <dbReference type="ARBA" id="ARBA00022723"/>
    </source>
</evidence>
<evidence type="ECO:0000256" key="1">
    <source>
        <dbReference type="ARBA" id="ARBA00001947"/>
    </source>
</evidence>
<feature type="domain" description="Carboxysome Shell Carbonic Anhydrase C-terminal" evidence="15">
    <location>
        <begin position="379"/>
        <end position="494"/>
    </location>
</feature>
<dbReference type="EMBL" id="CP007029">
    <property type="protein sequence ID" value="AHE98921.1"/>
    <property type="molecule type" value="Genomic_DNA"/>
</dbReference>
<evidence type="ECO:0000256" key="13">
    <source>
        <dbReference type="NCBIfam" id="TIGR02701"/>
    </source>
</evidence>
<comment type="cofactor">
    <cofactor evidence="1">
        <name>Zn(2+)</name>
        <dbReference type="ChEBI" id="CHEBI:29105"/>
    </cofactor>
</comment>
<dbReference type="AlphaFoldDB" id="W0DKD9"/>
<dbReference type="HOGENOM" id="CLU_535194_0_0_6"/>
<evidence type="ECO:0000259" key="17">
    <source>
        <dbReference type="Pfam" id="PF20687"/>
    </source>
</evidence>
<dbReference type="EC" id="4.2.1.1" evidence="2 13"/>
<evidence type="ECO:0000259" key="16">
    <source>
        <dbReference type="Pfam" id="PF20686"/>
    </source>
</evidence>
<dbReference type="Pfam" id="PF20686">
    <property type="entry name" value="CsoSCA_cat"/>
    <property type="match status" value="1"/>
</dbReference>
<dbReference type="InterPro" id="IPR048620">
    <property type="entry name" value="CsoSCA_C"/>
</dbReference>
<dbReference type="Gene3D" id="1.20.120.1310">
    <property type="entry name" value="Carboxysome Shell Carbonic Anhydrase, N-terminal helical domain"/>
    <property type="match status" value="1"/>
</dbReference>
<dbReference type="InterPro" id="IPR048619">
    <property type="entry name" value="CsoSCA_N"/>
</dbReference>
<proteinExistence type="inferred from homology"/>
<evidence type="ECO:0000256" key="8">
    <source>
        <dbReference type="ARBA" id="ARBA00023669"/>
    </source>
</evidence>
<name>W0DKD9_9GAMM</name>
<comment type="similarity">
    <text evidence="9">Belongs to the beta-class carbonic anhydrase family. CsoSCA subfamily.</text>
</comment>
<evidence type="ECO:0000256" key="4">
    <source>
        <dbReference type="ARBA" id="ARBA00022833"/>
    </source>
</evidence>
<accession>W0DKD9</accession>
<feature type="domain" description="Carboxysome Shell Carbonic Anhydrase N-terminal" evidence="17">
    <location>
        <begin position="44"/>
        <end position="136"/>
    </location>
</feature>
<keyword evidence="11" id="KW-1283">Bacterial microcompartment</keyword>
<protein>
    <recommendedName>
        <fullName evidence="10 13">Carboxysome shell carbonic anhydrase</fullName>
        <ecNumber evidence="2 13">4.2.1.1</ecNumber>
    </recommendedName>
</protein>
<dbReference type="GO" id="GO:0004089">
    <property type="term" value="F:carbonate dehydratase activity"/>
    <property type="evidence" value="ECO:0007669"/>
    <property type="project" value="UniProtKB-UniRule"/>
</dbReference>
<comment type="catalytic activity">
    <reaction evidence="12">
        <text>hydrogencarbonate + H(+) = CO2 + H2O</text>
        <dbReference type="Rhea" id="RHEA:10748"/>
        <dbReference type="ChEBI" id="CHEBI:15377"/>
        <dbReference type="ChEBI" id="CHEBI:15378"/>
        <dbReference type="ChEBI" id="CHEBI:16526"/>
        <dbReference type="ChEBI" id="CHEBI:17544"/>
        <dbReference type="EC" id="4.2.1.1"/>
    </reaction>
</comment>
<dbReference type="Proteomes" id="UP000005289">
    <property type="component" value="Chromosome"/>
</dbReference>
<comment type="subcellular location">
    <subcellularLocation>
        <location evidence="7">Carboxysome</location>
    </subcellularLocation>
</comment>
<evidence type="ECO:0000256" key="2">
    <source>
        <dbReference type="ARBA" id="ARBA00012925"/>
    </source>
</evidence>
<evidence type="ECO:0000256" key="10">
    <source>
        <dbReference type="ARBA" id="ARBA00024121"/>
    </source>
</evidence>
<organism evidence="18 19">
    <name type="scientific">Thioalkalivibrio paradoxus ARh 1</name>
    <dbReference type="NCBI Taxonomy" id="713585"/>
    <lineage>
        <taxon>Bacteria</taxon>
        <taxon>Pseudomonadati</taxon>
        <taxon>Pseudomonadota</taxon>
        <taxon>Gammaproteobacteria</taxon>
        <taxon>Chromatiales</taxon>
        <taxon>Ectothiorhodospiraceae</taxon>
        <taxon>Thioalkalivibrio</taxon>
    </lineage>
</organism>
<evidence type="ECO:0000256" key="9">
    <source>
        <dbReference type="ARBA" id="ARBA00024021"/>
    </source>
</evidence>
<evidence type="ECO:0000256" key="14">
    <source>
        <dbReference type="SAM" id="MobiDB-lite"/>
    </source>
</evidence>
<dbReference type="RefSeq" id="WP_006748369.1">
    <property type="nucleotide sequence ID" value="NZ_CP007029.1"/>
</dbReference>
<dbReference type="Pfam" id="PF20687">
    <property type="entry name" value="CsoSCA_N"/>
    <property type="match status" value="1"/>
</dbReference>
<evidence type="ECO:0000259" key="15">
    <source>
        <dbReference type="Pfam" id="PF08936"/>
    </source>
</evidence>
<dbReference type="InterPro" id="IPR043066">
    <property type="entry name" value="CsoSCA_C_sf"/>
</dbReference>
<gene>
    <name evidence="18" type="ORF">THITH_12355</name>
</gene>
<dbReference type="Gene3D" id="3.30.1330.140">
    <property type="entry name" value="Carboxysome Shell Carbonic Anhydrase, C-terminal domain"/>
    <property type="match status" value="1"/>
</dbReference>
<keyword evidence="19" id="KW-1185">Reference proteome</keyword>
<feature type="domain" description="Carboxysome Shell Carbonic Anhydrase catalytic" evidence="16">
    <location>
        <begin position="149"/>
        <end position="378"/>
    </location>
</feature>
<reference evidence="18 19" key="1">
    <citation type="submission" date="2013-12" db="EMBL/GenBank/DDBJ databases">
        <authorList>
            <consortium name="DOE Joint Genome Institute"/>
            <person name="Muyzer G."/>
            <person name="Huntemann M."/>
            <person name="Han J."/>
            <person name="Chen A."/>
            <person name="Kyrpides N."/>
            <person name="Mavromatis K."/>
            <person name="Markowitz V."/>
            <person name="Palaniappan K."/>
            <person name="Ivanova N."/>
            <person name="Schaumberg A."/>
            <person name="Pati A."/>
            <person name="Liolios K."/>
            <person name="Nordberg H.P."/>
            <person name="Cantor M.N."/>
            <person name="Hua S.X."/>
            <person name="Woyke T."/>
        </authorList>
    </citation>
    <scope>NUCLEOTIDE SEQUENCE [LARGE SCALE GENOMIC DNA]</scope>
    <source>
        <strain evidence="18 19">ARh 1</strain>
    </source>
</reference>
<evidence type="ECO:0000256" key="7">
    <source>
        <dbReference type="ARBA" id="ARBA00023587"/>
    </source>
</evidence>
<dbReference type="GO" id="GO:0015977">
    <property type="term" value="P:carbon fixation"/>
    <property type="evidence" value="ECO:0007669"/>
    <property type="project" value="UniProtKB-UniRule"/>
</dbReference>
<evidence type="ECO:0000256" key="11">
    <source>
        <dbReference type="ARBA" id="ARBA00024446"/>
    </source>
</evidence>
<dbReference type="InterPro" id="IPR048539">
    <property type="entry name" value="CsoSCA_cat"/>
</dbReference>
<evidence type="ECO:0000256" key="12">
    <source>
        <dbReference type="ARBA" id="ARBA00048348"/>
    </source>
</evidence>
<dbReference type="STRING" id="713585.THITH_12355"/>
<keyword evidence="5" id="KW-0456">Lyase</keyword>
<dbReference type="KEGG" id="tti:THITH_12355"/>
<keyword evidence="4" id="KW-0862">Zinc</keyword>
<feature type="region of interest" description="Disordered" evidence="14">
    <location>
        <begin position="1"/>
        <end position="45"/>
    </location>
</feature>
<dbReference type="InterPro" id="IPR043065">
    <property type="entry name" value="CsoSCA_N_sf"/>
</dbReference>
<dbReference type="Pfam" id="PF08936">
    <property type="entry name" value="CsoSCA_C"/>
    <property type="match status" value="1"/>
</dbReference>
<sequence length="504" mass="56246">MPGRRQSPRSLFWSQGPAPAPVPATSRRPTRPSFGRGGAARGLHPLTRGDENAYLFGYERRVKESFDNIVPVLKRLSALQHEEDFETRAQAIARERLGYELPPEILGDAWVSQLDMRRLFAWCVFETYRRFCDEFFTDDPLGSDDEDMFQSFLQDCGFHTLDVSPCADGRLAHVIRYVLRLPYRAVRRKSYAGALFDIEDSLQKWVETEMLRFREGRPNTADAPTRYLKAVVYHYSSSDPDHEGCAAHGSDEQQAAQAGLERLLGFQQAVQNSFCCGASIDLLLIGMDTDTDAIRVHVPGADGRIDPQAGVEAQELYAETARLPAAEAEARILERVQVSAEGVADGMARLAARLIANNLSQIDYVRSYHDGRYADVGHAERFLGIGIGFEEIQLRNLTYFAYMDTVEEAAPDLDVGVKIGSRLNVTHGLPVPVVVRYDYHGQVPGSRDRAVAHCERVNRALHSRYRDLSARGLLHTLQIVRDCNARGPIEALSCSVRGTPQGGH</sequence>
<dbReference type="GO" id="GO:0031470">
    <property type="term" value="C:carboxysome"/>
    <property type="evidence" value="ECO:0007669"/>
    <property type="project" value="UniProtKB-SubCell"/>
</dbReference>
<dbReference type="InterPro" id="IPR014074">
    <property type="entry name" value="Carboxysome_shell_carb_anhy"/>
</dbReference>
<evidence type="ECO:0000256" key="5">
    <source>
        <dbReference type="ARBA" id="ARBA00023239"/>
    </source>
</evidence>
<keyword evidence="8" id="KW-1282">Carboxysome</keyword>
<keyword evidence="6" id="KW-0120">Carbon dioxide fixation</keyword>
<evidence type="ECO:0000313" key="19">
    <source>
        <dbReference type="Proteomes" id="UP000005289"/>
    </source>
</evidence>
<keyword evidence="3" id="KW-0479">Metal-binding</keyword>
<evidence type="ECO:0000256" key="6">
    <source>
        <dbReference type="ARBA" id="ARBA00023300"/>
    </source>
</evidence>